<comment type="cofactor">
    <cofactor evidence="1">
        <name>FAD</name>
        <dbReference type="ChEBI" id="CHEBI:57692"/>
    </cofactor>
</comment>
<evidence type="ECO:0000313" key="6">
    <source>
        <dbReference type="EMBL" id="OIQ79234.1"/>
    </source>
</evidence>
<dbReference type="InterPro" id="IPR000172">
    <property type="entry name" value="GMC_OxRdtase_N"/>
</dbReference>
<protein>
    <submittedName>
        <fullName evidence="6">Alcohol dehydrogenase</fullName>
        <ecNumber evidence="6">1.1.99.-</ecNumber>
    </submittedName>
</protein>
<dbReference type="PANTHER" id="PTHR11552">
    <property type="entry name" value="GLUCOSE-METHANOL-CHOLINE GMC OXIDOREDUCTASE"/>
    <property type="match status" value="1"/>
</dbReference>
<dbReference type="SUPFAM" id="SSF54373">
    <property type="entry name" value="FAD-linked reductases, C-terminal domain"/>
    <property type="match status" value="1"/>
</dbReference>
<name>A0A1J5Q7S1_9ZZZZ</name>
<feature type="domain" description="Glucose-methanol-choline oxidoreductase N-terminal" evidence="5">
    <location>
        <begin position="35"/>
        <end position="49"/>
    </location>
</feature>
<evidence type="ECO:0000256" key="1">
    <source>
        <dbReference type="ARBA" id="ARBA00001974"/>
    </source>
</evidence>
<dbReference type="EC" id="1.1.99.-" evidence="6"/>
<dbReference type="Pfam" id="PF00732">
    <property type="entry name" value="GMC_oxred_N"/>
    <property type="match status" value="1"/>
</dbReference>
<dbReference type="GO" id="GO:0016614">
    <property type="term" value="F:oxidoreductase activity, acting on CH-OH group of donors"/>
    <property type="evidence" value="ECO:0007669"/>
    <property type="project" value="InterPro"/>
</dbReference>
<dbReference type="SUPFAM" id="SSF51905">
    <property type="entry name" value="FAD/NAD(P)-binding domain"/>
    <property type="match status" value="1"/>
</dbReference>
<dbReference type="PANTHER" id="PTHR11552:SF147">
    <property type="entry name" value="CHOLINE DEHYDROGENASE, MITOCHONDRIAL"/>
    <property type="match status" value="1"/>
</dbReference>
<dbReference type="AlphaFoldDB" id="A0A1J5Q7S1"/>
<accession>A0A1J5Q7S1</accession>
<evidence type="ECO:0000256" key="4">
    <source>
        <dbReference type="ARBA" id="ARBA00022827"/>
    </source>
</evidence>
<evidence type="ECO:0000256" key="3">
    <source>
        <dbReference type="ARBA" id="ARBA00022630"/>
    </source>
</evidence>
<proteinExistence type="inferred from homology"/>
<evidence type="ECO:0000259" key="5">
    <source>
        <dbReference type="PROSITE" id="PS00624"/>
    </source>
</evidence>
<keyword evidence="3" id="KW-0285">Flavoprotein</keyword>
<dbReference type="InterPro" id="IPR012132">
    <property type="entry name" value="GMC_OxRdtase"/>
</dbReference>
<dbReference type="PROSITE" id="PS00624">
    <property type="entry name" value="GMC_OXRED_2"/>
    <property type="match status" value="1"/>
</dbReference>
<keyword evidence="4" id="KW-0274">FAD</keyword>
<dbReference type="InterPro" id="IPR007867">
    <property type="entry name" value="GMC_OxRtase_C"/>
</dbReference>
<dbReference type="Pfam" id="PF05199">
    <property type="entry name" value="GMC_oxred_C"/>
    <property type="match status" value="1"/>
</dbReference>
<organism evidence="6">
    <name type="scientific">mine drainage metagenome</name>
    <dbReference type="NCBI Taxonomy" id="410659"/>
    <lineage>
        <taxon>unclassified sequences</taxon>
        <taxon>metagenomes</taxon>
        <taxon>ecological metagenomes</taxon>
    </lineage>
</organism>
<reference evidence="6" key="1">
    <citation type="submission" date="2016-10" db="EMBL/GenBank/DDBJ databases">
        <title>Sequence of Gallionella enrichment culture.</title>
        <authorList>
            <person name="Poehlein A."/>
            <person name="Muehling M."/>
            <person name="Daniel R."/>
        </authorList>
    </citation>
    <scope>NUCLEOTIDE SEQUENCE</scope>
</reference>
<dbReference type="EMBL" id="MLJW01001250">
    <property type="protein sequence ID" value="OIQ79234.1"/>
    <property type="molecule type" value="Genomic_DNA"/>
</dbReference>
<sequence>MLIDAASRRACGVELRDAGGTRTVHARREVVLCAGAVQTPQLLMLSGVGDGAALQRLGVRCLHHNPQVGANLQDHLDVTVLQRERGALAVGVGPRMLPRLLRESWRWRRQGNGLLASNAAEAGGFARSDATQPRCDLQFHFVPSLLRDHGRRLCWGYGYTLHVCQLYPYSRGRIELVDADAATPPRIDPDYLGDARDLGVLRAGFRLARAIAGAPALRAHFAAEYDARAAAESDDEIDAFIRANAESIYHPVGSCRMGADAQSVVDPDLRVRGVDGLRVADASIMPTLIGGNTNAPCMVIGEMAARRMLSPR</sequence>
<dbReference type="InterPro" id="IPR036188">
    <property type="entry name" value="FAD/NAD-bd_sf"/>
</dbReference>
<keyword evidence="6" id="KW-0560">Oxidoreductase</keyword>
<comment type="caution">
    <text evidence="6">The sequence shown here is derived from an EMBL/GenBank/DDBJ whole genome shotgun (WGS) entry which is preliminary data.</text>
</comment>
<dbReference type="Gene3D" id="3.50.50.60">
    <property type="entry name" value="FAD/NAD(P)-binding domain"/>
    <property type="match status" value="1"/>
</dbReference>
<dbReference type="GO" id="GO:0050660">
    <property type="term" value="F:flavin adenine dinucleotide binding"/>
    <property type="evidence" value="ECO:0007669"/>
    <property type="project" value="InterPro"/>
</dbReference>
<dbReference type="Gene3D" id="3.30.410.40">
    <property type="match status" value="1"/>
</dbReference>
<comment type="similarity">
    <text evidence="2">Belongs to the GMC oxidoreductase family.</text>
</comment>
<gene>
    <name evidence="6" type="primary">alkJ_11</name>
    <name evidence="6" type="ORF">GALL_390250</name>
</gene>
<evidence type="ECO:0000256" key="2">
    <source>
        <dbReference type="ARBA" id="ARBA00010790"/>
    </source>
</evidence>